<protein>
    <submittedName>
        <fullName evidence="3">Uncharacterized protein</fullName>
    </submittedName>
</protein>
<dbReference type="PIRSF" id="PIRSF016184">
    <property type="entry name" value="PhzC_PhzF"/>
    <property type="match status" value="1"/>
</dbReference>
<dbReference type="Gene3D" id="3.10.310.10">
    <property type="entry name" value="Diaminopimelate Epimerase, Chain A, domain 1"/>
    <property type="match status" value="2"/>
</dbReference>
<dbReference type="Proteomes" id="UP001141434">
    <property type="component" value="Unassembled WGS sequence"/>
</dbReference>
<dbReference type="PANTHER" id="PTHR13774">
    <property type="entry name" value="PHENAZINE BIOSYNTHESIS PROTEIN"/>
    <property type="match status" value="1"/>
</dbReference>
<reference evidence="3" key="1">
    <citation type="submission" date="2022-11" db="EMBL/GenBank/DDBJ databases">
        <authorList>
            <person name="Petersen C."/>
        </authorList>
    </citation>
    <scope>NUCLEOTIDE SEQUENCE</scope>
    <source>
        <strain evidence="3">IBT 34128</strain>
    </source>
</reference>
<dbReference type="InterPro" id="IPR003719">
    <property type="entry name" value="Phenazine_PhzF-like"/>
</dbReference>
<evidence type="ECO:0000256" key="1">
    <source>
        <dbReference type="ARBA" id="ARBA00023235"/>
    </source>
</evidence>
<keyword evidence="4" id="KW-1185">Reference proteome</keyword>
<proteinExistence type="predicted"/>
<gene>
    <name evidence="3" type="ORF">NUU61_007486</name>
</gene>
<dbReference type="OrthoDB" id="75169at2759"/>
<dbReference type="SUPFAM" id="SSF54506">
    <property type="entry name" value="Diaminopimelate epimerase-like"/>
    <property type="match status" value="1"/>
</dbReference>
<dbReference type="EMBL" id="JAPMSZ010000009">
    <property type="protein sequence ID" value="KAJ5092616.1"/>
    <property type="molecule type" value="Genomic_DNA"/>
</dbReference>
<dbReference type="Pfam" id="PF02567">
    <property type="entry name" value="PhzC-PhzF"/>
    <property type="match status" value="1"/>
</dbReference>
<evidence type="ECO:0000313" key="4">
    <source>
        <dbReference type="Proteomes" id="UP001141434"/>
    </source>
</evidence>
<sequence length="291" mass="31387">MAASVHLLRVFAAGPNGGNPLPVVVDATGMSDTDMQAVAATYGHESGFVLPAPDSSECDFEFRFWVPEHEMEMCGHATVGAVWLLENLNRLHRDQVRIITKSGIVEARILRHQGEVSVEISQPLGVVETVDAGDLDELLHVLGISRRELSSLSVQNSRTSRVKTLVPLSSVDALNSLKPQFHLVKSLCERIGSTGLYPYAVCDSAAQILEARQFPKSSGYQEDAATGIAASALAFGVLENGLLNDPQRGLKVRQGWAMGHPSEIAVKFRKQNDSVQGCWIGGTTLLDTGVE</sequence>
<dbReference type="PANTHER" id="PTHR13774:SF39">
    <property type="entry name" value="BIOSYNTHESIS PROTEIN, PUTATIVE-RELATED"/>
    <property type="match status" value="1"/>
</dbReference>
<dbReference type="AlphaFoldDB" id="A0A9W9F2Y8"/>
<dbReference type="GO" id="GO:0016853">
    <property type="term" value="F:isomerase activity"/>
    <property type="evidence" value="ECO:0007669"/>
    <property type="project" value="UniProtKB-KW"/>
</dbReference>
<dbReference type="NCBIfam" id="TIGR00654">
    <property type="entry name" value="PhzF_family"/>
    <property type="match status" value="1"/>
</dbReference>
<comment type="caution">
    <text evidence="3">The sequence shown here is derived from an EMBL/GenBank/DDBJ whole genome shotgun (WGS) entry which is preliminary data.</text>
</comment>
<feature type="active site" evidence="2">
    <location>
        <position position="45"/>
    </location>
</feature>
<name>A0A9W9F2Y8_9EURO</name>
<organism evidence="3 4">
    <name type="scientific">Penicillium alfredii</name>
    <dbReference type="NCBI Taxonomy" id="1506179"/>
    <lineage>
        <taxon>Eukaryota</taxon>
        <taxon>Fungi</taxon>
        <taxon>Dikarya</taxon>
        <taxon>Ascomycota</taxon>
        <taxon>Pezizomycotina</taxon>
        <taxon>Eurotiomycetes</taxon>
        <taxon>Eurotiomycetidae</taxon>
        <taxon>Eurotiales</taxon>
        <taxon>Aspergillaceae</taxon>
        <taxon>Penicillium</taxon>
    </lineage>
</organism>
<dbReference type="RefSeq" id="XP_056510811.1">
    <property type="nucleotide sequence ID" value="XM_056658011.1"/>
</dbReference>
<evidence type="ECO:0000313" key="3">
    <source>
        <dbReference type="EMBL" id="KAJ5092616.1"/>
    </source>
</evidence>
<accession>A0A9W9F2Y8</accession>
<reference evidence="3" key="2">
    <citation type="journal article" date="2023" name="IMA Fungus">
        <title>Comparative genomic study of the Penicillium genus elucidates a diverse pangenome and 15 lateral gene transfer events.</title>
        <authorList>
            <person name="Petersen C."/>
            <person name="Sorensen T."/>
            <person name="Nielsen M.R."/>
            <person name="Sondergaard T.E."/>
            <person name="Sorensen J.L."/>
            <person name="Fitzpatrick D.A."/>
            <person name="Frisvad J.C."/>
            <person name="Nielsen K.L."/>
        </authorList>
    </citation>
    <scope>NUCLEOTIDE SEQUENCE</scope>
    <source>
        <strain evidence="3">IBT 34128</strain>
    </source>
</reference>
<evidence type="ECO:0000256" key="2">
    <source>
        <dbReference type="PIRSR" id="PIRSR016184-1"/>
    </source>
</evidence>
<dbReference type="GeneID" id="81397180"/>
<keyword evidence="1" id="KW-0413">Isomerase</keyword>
<dbReference type="GO" id="GO:0005737">
    <property type="term" value="C:cytoplasm"/>
    <property type="evidence" value="ECO:0007669"/>
    <property type="project" value="TreeGrafter"/>
</dbReference>